<name>A0A1G9KC61_9FIRM</name>
<proteinExistence type="inferred from homology"/>
<accession>A0A1G9KC61</accession>
<dbReference type="InterPro" id="IPR001611">
    <property type="entry name" value="Leu-rich_rpt"/>
</dbReference>
<dbReference type="SUPFAM" id="SSF52058">
    <property type="entry name" value="L domain-like"/>
    <property type="match status" value="1"/>
</dbReference>
<dbReference type="AlphaFoldDB" id="A0A1G9KC61"/>
<dbReference type="Pfam" id="PF13855">
    <property type="entry name" value="LRR_8"/>
    <property type="match status" value="2"/>
</dbReference>
<dbReference type="SMART" id="SM00369">
    <property type="entry name" value="LRR_TYP"/>
    <property type="match status" value="7"/>
</dbReference>
<dbReference type="PANTHER" id="PTHR46652">
    <property type="entry name" value="LEUCINE-RICH REPEAT AND IQ DOMAIN-CONTAINING PROTEIN 1-RELATED"/>
    <property type="match status" value="1"/>
</dbReference>
<dbReference type="SUPFAM" id="SSF52047">
    <property type="entry name" value="RNI-like"/>
    <property type="match status" value="1"/>
</dbReference>
<dbReference type="SMART" id="SM00365">
    <property type="entry name" value="LRR_SD22"/>
    <property type="match status" value="6"/>
</dbReference>
<evidence type="ECO:0000256" key="4">
    <source>
        <dbReference type="ARBA" id="ARBA00022737"/>
    </source>
</evidence>
<dbReference type="InterPro" id="IPR050836">
    <property type="entry name" value="SDS22/Internalin_LRR"/>
</dbReference>
<gene>
    <name evidence="5" type="ORF">SAMN04515677_10292</name>
</gene>
<evidence type="ECO:0000256" key="3">
    <source>
        <dbReference type="ARBA" id="ARBA00022729"/>
    </source>
</evidence>
<dbReference type="InterPro" id="IPR003591">
    <property type="entry name" value="Leu-rich_rpt_typical-subtyp"/>
</dbReference>
<evidence type="ECO:0000256" key="1">
    <source>
        <dbReference type="ARBA" id="ARBA00009432"/>
    </source>
</evidence>
<dbReference type="PROSITE" id="PS51450">
    <property type="entry name" value="LRR"/>
    <property type="match status" value="7"/>
</dbReference>
<dbReference type="RefSeq" id="WP_092723017.1">
    <property type="nucleotide sequence ID" value="NZ_FNGW01000002.1"/>
</dbReference>
<dbReference type="EMBL" id="FNGW01000002">
    <property type="protein sequence ID" value="SDL47388.1"/>
    <property type="molecule type" value="Genomic_DNA"/>
</dbReference>
<keyword evidence="2" id="KW-0433">Leucine-rich repeat</keyword>
<keyword evidence="3" id="KW-0732">Signal</keyword>
<organism evidence="5 6">
    <name type="scientific">Romboutsia lituseburensis DSM 797</name>
    <dbReference type="NCBI Taxonomy" id="1121325"/>
    <lineage>
        <taxon>Bacteria</taxon>
        <taxon>Bacillati</taxon>
        <taxon>Bacillota</taxon>
        <taxon>Clostridia</taxon>
        <taxon>Peptostreptococcales</taxon>
        <taxon>Peptostreptococcaceae</taxon>
        <taxon>Romboutsia</taxon>
    </lineage>
</organism>
<reference evidence="5 6" key="1">
    <citation type="submission" date="2016-10" db="EMBL/GenBank/DDBJ databases">
        <authorList>
            <person name="de Groot N.N."/>
        </authorList>
    </citation>
    <scope>NUCLEOTIDE SEQUENCE [LARGE SCALE GENOMIC DNA]</scope>
    <source>
        <strain evidence="5 6">DSM 797</strain>
    </source>
</reference>
<dbReference type="Proteomes" id="UP000199068">
    <property type="component" value="Unassembled WGS sequence"/>
</dbReference>
<protein>
    <submittedName>
        <fullName evidence="5">Leucine rich repeat-containing protein</fullName>
    </submittedName>
</protein>
<evidence type="ECO:0000313" key="6">
    <source>
        <dbReference type="Proteomes" id="UP000199068"/>
    </source>
</evidence>
<dbReference type="PRINTS" id="PR00019">
    <property type="entry name" value="LEURICHRPT"/>
</dbReference>
<dbReference type="STRING" id="1121325.SAMN04515677_10292"/>
<sequence>MINYTIKKKVIKISNSSGFFSKFKKRFTSGDAIPITKEDVSSDNILNDISISKDAISEDFDKPIVGDDIKTPNDTANSPNNTYDLNSKYESIQSLKSSPCMSIKDSSSDCLISLDTHGNNYYTTGKRKLLFKVEKYKFNYPVPKSTTLYYYPNLPIIQSLEVTTNPKKNSDTTTITCGGQSVIIPIQYEYEEITFKPYVSFSVALYNQKPPGLFNNNKPPTDIENLDIYTLENDSLFLIPFTMCFSDVSKNFVPSDFSVNVTVTDPLGGTVSPVCEFDTYYLYELEVEIELQLSPLIDLSFINLDTLRVLNLILGKPEDNTLYTQGELDYVINIDYTGVANLDYAIFDYLLNLRILNISSTGANIDSDSKFAHLNNLIRLTTLIAKNNNFLDYSAFSLLINLVPTLTTISIDNDFTKFISLSSTSEDTSVLAISKGLLYLDMFKNLTSLSAVNNGLTYLDNGFASLSKLQHLNLSHNIIKIFPDPIFSMLHLTNLDLSFNQLTTLPPDIHQLLNLTDFDLSFNQLTSIPTEIGNLLNLSSLNLSNNNLTNIPDEIGNLLSLAYLDLSENNLTTLPAEFSNLSSLVSLNLNGNSIQDLSPLFDLPNLEFLSIEGNPIDPGSIENLPVTILDLSNSSLDNQYIIDIRISQKLETLIISKNNISDISPLSVYNINVFALDQTYYYTPALTPIEGIFTIDLQTFLKDLDGEPPCIDYISNGGVCGPIESCDCLSITWVGIIEPTEVYFDFSNAIETFSGRVFIQLNPS</sequence>
<keyword evidence="4" id="KW-0677">Repeat</keyword>
<dbReference type="SMART" id="SM00364">
    <property type="entry name" value="LRR_BAC"/>
    <property type="match status" value="8"/>
</dbReference>
<dbReference type="PANTHER" id="PTHR46652:SF3">
    <property type="entry name" value="LEUCINE-RICH REPEAT-CONTAINING PROTEIN 9"/>
    <property type="match status" value="1"/>
</dbReference>
<evidence type="ECO:0000313" key="5">
    <source>
        <dbReference type="EMBL" id="SDL47388.1"/>
    </source>
</evidence>
<dbReference type="Gene3D" id="2.60.40.1220">
    <property type="match status" value="1"/>
</dbReference>
<comment type="similarity">
    <text evidence="1">Belongs to the internalin family.</text>
</comment>
<keyword evidence="6" id="KW-1185">Reference proteome</keyword>
<dbReference type="InterPro" id="IPR032675">
    <property type="entry name" value="LRR_dom_sf"/>
</dbReference>
<dbReference type="InterPro" id="IPR014755">
    <property type="entry name" value="Cu-Rt/internalin_Ig-like"/>
</dbReference>
<dbReference type="Pfam" id="PF00560">
    <property type="entry name" value="LRR_1"/>
    <property type="match status" value="1"/>
</dbReference>
<evidence type="ECO:0000256" key="2">
    <source>
        <dbReference type="ARBA" id="ARBA00022614"/>
    </source>
</evidence>
<dbReference type="Gene3D" id="3.80.10.10">
    <property type="entry name" value="Ribonuclease Inhibitor"/>
    <property type="match status" value="2"/>
</dbReference>